<comment type="caution">
    <text evidence="1">The sequence shown here is derived from an EMBL/GenBank/DDBJ whole genome shotgun (WGS) entry which is preliminary data.</text>
</comment>
<sequence>MPIRASVDDFLAGEVRWRLDQRARVLHTLKLQRVDKVELIHLLPIGLILTGPLCEPRGPYDTGQDENAEMVPAWYQELSG</sequence>
<evidence type="ECO:0000313" key="2">
    <source>
        <dbReference type="Proteomes" id="UP000712281"/>
    </source>
</evidence>
<dbReference type="Proteomes" id="UP000712281">
    <property type="component" value="Unassembled WGS sequence"/>
</dbReference>
<evidence type="ECO:0000313" key="1">
    <source>
        <dbReference type="EMBL" id="KAF2559786.1"/>
    </source>
</evidence>
<gene>
    <name evidence="1" type="ORF">F2Q68_00012703</name>
</gene>
<reference evidence="1" key="1">
    <citation type="submission" date="2019-12" db="EMBL/GenBank/DDBJ databases">
        <title>Genome sequencing and annotation of Brassica cretica.</title>
        <authorList>
            <person name="Studholme D.J."/>
            <person name="Sarris P.F."/>
        </authorList>
    </citation>
    <scope>NUCLEOTIDE SEQUENCE</scope>
    <source>
        <strain evidence="1">PFS-001/15</strain>
        <tissue evidence="1">Leaf</tissue>
    </source>
</reference>
<organism evidence="1 2">
    <name type="scientific">Brassica cretica</name>
    <name type="common">Mustard</name>
    <dbReference type="NCBI Taxonomy" id="69181"/>
    <lineage>
        <taxon>Eukaryota</taxon>
        <taxon>Viridiplantae</taxon>
        <taxon>Streptophyta</taxon>
        <taxon>Embryophyta</taxon>
        <taxon>Tracheophyta</taxon>
        <taxon>Spermatophyta</taxon>
        <taxon>Magnoliopsida</taxon>
        <taxon>eudicotyledons</taxon>
        <taxon>Gunneridae</taxon>
        <taxon>Pentapetalae</taxon>
        <taxon>rosids</taxon>
        <taxon>malvids</taxon>
        <taxon>Brassicales</taxon>
        <taxon>Brassicaceae</taxon>
        <taxon>Brassiceae</taxon>
        <taxon>Brassica</taxon>
    </lineage>
</organism>
<protein>
    <submittedName>
        <fullName evidence="1">Uncharacterized protein</fullName>
    </submittedName>
</protein>
<accession>A0A8S9HUF1</accession>
<dbReference type="AlphaFoldDB" id="A0A8S9HUF1"/>
<dbReference type="EMBL" id="QGKW02001940">
    <property type="protein sequence ID" value="KAF2559786.1"/>
    <property type="molecule type" value="Genomic_DNA"/>
</dbReference>
<proteinExistence type="predicted"/>
<name>A0A8S9HUF1_BRACR</name>